<keyword evidence="2" id="KW-1185">Reference proteome</keyword>
<dbReference type="Proteomes" id="UP001516662">
    <property type="component" value="Unassembled WGS sequence"/>
</dbReference>
<proteinExistence type="predicted"/>
<accession>A0ABR9QGT1</accession>
<dbReference type="RefSeq" id="WP_209794413.1">
    <property type="nucleotide sequence ID" value="NZ_JADCLJ010000016.1"/>
</dbReference>
<organism evidence="1 2">
    <name type="scientific">Litchfieldia luteola</name>
    <dbReference type="NCBI Taxonomy" id="682179"/>
    <lineage>
        <taxon>Bacteria</taxon>
        <taxon>Bacillati</taxon>
        <taxon>Bacillota</taxon>
        <taxon>Bacilli</taxon>
        <taxon>Bacillales</taxon>
        <taxon>Bacillaceae</taxon>
        <taxon>Litchfieldia</taxon>
    </lineage>
</organism>
<evidence type="ECO:0000313" key="1">
    <source>
        <dbReference type="EMBL" id="MBE4907704.1"/>
    </source>
</evidence>
<name>A0ABR9QGT1_9BACI</name>
<dbReference type="EMBL" id="JADCLJ010000016">
    <property type="protein sequence ID" value="MBE4907704.1"/>
    <property type="molecule type" value="Genomic_DNA"/>
</dbReference>
<gene>
    <name evidence="1" type="ORF">IMZ08_06510</name>
</gene>
<comment type="caution">
    <text evidence="1">The sequence shown here is derived from an EMBL/GenBank/DDBJ whole genome shotgun (WGS) entry which is preliminary data.</text>
</comment>
<sequence length="68" mass="7766">MSGSFFLNLNLDRSFALQAFAFRGEEVEPPRRFAPVGSRPFLYFPQESNAFRSNSLNLRKELATSTAY</sequence>
<reference evidence="1 2" key="1">
    <citation type="submission" date="2020-10" db="EMBL/GenBank/DDBJ databases">
        <title>Bacillus sp. HD4P25, an endophyte from a halophyte.</title>
        <authorList>
            <person name="Sun J.-Q."/>
        </authorList>
    </citation>
    <scope>NUCLEOTIDE SEQUENCE [LARGE SCALE GENOMIC DNA]</scope>
    <source>
        <strain evidence="1 2">YIM 93174</strain>
    </source>
</reference>
<protein>
    <submittedName>
        <fullName evidence="1">Uncharacterized protein</fullName>
    </submittedName>
</protein>
<evidence type="ECO:0000313" key="2">
    <source>
        <dbReference type="Proteomes" id="UP001516662"/>
    </source>
</evidence>